<organism evidence="2 3">
    <name type="scientific">Psophocarpus tetragonolobus</name>
    <name type="common">Winged bean</name>
    <name type="synonym">Dolichos tetragonolobus</name>
    <dbReference type="NCBI Taxonomy" id="3891"/>
    <lineage>
        <taxon>Eukaryota</taxon>
        <taxon>Viridiplantae</taxon>
        <taxon>Streptophyta</taxon>
        <taxon>Embryophyta</taxon>
        <taxon>Tracheophyta</taxon>
        <taxon>Spermatophyta</taxon>
        <taxon>Magnoliopsida</taxon>
        <taxon>eudicotyledons</taxon>
        <taxon>Gunneridae</taxon>
        <taxon>Pentapetalae</taxon>
        <taxon>rosids</taxon>
        <taxon>fabids</taxon>
        <taxon>Fabales</taxon>
        <taxon>Fabaceae</taxon>
        <taxon>Papilionoideae</taxon>
        <taxon>50 kb inversion clade</taxon>
        <taxon>NPAAA clade</taxon>
        <taxon>indigoferoid/millettioid clade</taxon>
        <taxon>Phaseoleae</taxon>
        <taxon>Psophocarpus</taxon>
    </lineage>
</organism>
<gene>
    <name evidence="2" type="ORF">VNO78_04610</name>
</gene>
<feature type="region of interest" description="Disordered" evidence="1">
    <location>
        <begin position="1"/>
        <end position="58"/>
    </location>
</feature>
<accession>A0AAN9T241</accession>
<protein>
    <submittedName>
        <fullName evidence="2">Uncharacterized protein</fullName>
    </submittedName>
</protein>
<comment type="caution">
    <text evidence="2">The sequence shown here is derived from an EMBL/GenBank/DDBJ whole genome shotgun (WGS) entry which is preliminary data.</text>
</comment>
<sequence>MSLASIWRDFHGDEEVGDEEAAAEKSKGNNVKSYNNHGDGSQNITGSKTNSGAGAGDRNKYVTNNYYGRPAGPARNKKAARNEAPAIHYGNFMSSKSIGDGNRLLSALREGPHYSYVRRDFMGDDNGSLSLLSAGPSIHDSNFITRKFIGGGARSGSLSSMHETHPAMLVNVPDGEVIRSVDNKNPVDNDEEGSTAFEYSSKSSQ</sequence>
<keyword evidence="3" id="KW-1185">Reference proteome</keyword>
<evidence type="ECO:0000313" key="3">
    <source>
        <dbReference type="Proteomes" id="UP001386955"/>
    </source>
</evidence>
<evidence type="ECO:0000313" key="2">
    <source>
        <dbReference type="EMBL" id="KAK7412887.1"/>
    </source>
</evidence>
<dbReference type="Proteomes" id="UP001386955">
    <property type="component" value="Unassembled WGS sequence"/>
</dbReference>
<reference evidence="2 3" key="1">
    <citation type="submission" date="2024-01" db="EMBL/GenBank/DDBJ databases">
        <title>The genomes of 5 underutilized Papilionoideae crops provide insights into root nodulation and disease resistanc.</title>
        <authorList>
            <person name="Jiang F."/>
        </authorList>
    </citation>
    <scope>NUCLEOTIDE SEQUENCE [LARGE SCALE GENOMIC DNA]</scope>
    <source>
        <strain evidence="2">DUOXIRENSHENG_FW03</strain>
        <tissue evidence="2">Leaves</tissue>
    </source>
</reference>
<feature type="region of interest" description="Disordered" evidence="1">
    <location>
        <begin position="179"/>
        <end position="205"/>
    </location>
</feature>
<feature type="compositionally biased region" description="Polar residues" evidence="1">
    <location>
        <begin position="28"/>
        <end position="52"/>
    </location>
</feature>
<dbReference type="EMBL" id="JAYMYS010000001">
    <property type="protein sequence ID" value="KAK7412887.1"/>
    <property type="molecule type" value="Genomic_DNA"/>
</dbReference>
<proteinExistence type="predicted"/>
<evidence type="ECO:0000256" key="1">
    <source>
        <dbReference type="SAM" id="MobiDB-lite"/>
    </source>
</evidence>
<dbReference type="AlphaFoldDB" id="A0AAN9T241"/>
<name>A0AAN9T241_PSOTE</name>